<dbReference type="Proteomes" id="UP000601768">
    <property type="component" value="Unassembled WGS sequence"/>
</dbReference>
<evidence type="ECO:0000313" key="3">
    <source>
        <dbReference type="Proteomes" id="UP000601768"/>
    </source>
</evidence>
<keyword evidence="3" id="KW-1185">Reference proteome</keyword>
<dbReference type="AlphaFoldDB" id="A0A8J6M148"/>
<accession>A0A8J6M148</accession>
<name>A0A8J6M148_9ALTE</name>
<dbReference type="PROSITE" id="PS51833">
    <property type="entry name" value="HDOD"/>
    <property type="match status" value="1"/>
</dbReference>
<dbReference type="PANTHER" id="PTHR33525:SF4">
    <property type="entry name" value="CYCLIC DI-GMP PHOSPHODIESTERASE CDGJ"/>
    <property type="match status" value="1"/>
</dbReference>
<reference evidence="2" key="2">
    <citation type="submission" date="2020-08" db="EMBL/GenBank/DDBJ databases">
        <authorList>
            <person name="Lai Q."/>
        </authorList>
    </citation>
    <scope>NUCLEOTIDE SEQUENCE</scope>
    <source>
        <strain evidence="2">S27-2</strain>
    </source>
</reference>
<reference evidence="2" key="1">
    <citation type="journal article" date="2018" name="Int. J. Syst. Evol. Microbiol.">
        <title>Neptunicella marina gen. nov., sp. nov., isolated from surface seawater.</title>
        <authorList>
            <person name="Liu X."/>
            <person name="Lai Q."/>
            <person name="Du Y."/>
            <person name="Zhang X."/>
            <person name="Liu Z."/>
            <person name="Sun F."/>
            <person name="Shao Z."/>
        </authorList>
    </citation>
    <scope>NUCLEOTIDE SEQUENCE</scope>
    <source>
        <strain evidence="2">S27-2</strain>
    </source>
</reference>
<protein>
    <submittedName>
        <fullName evidence="2">HDOD domain-containing protein</fullName>
    </submittedName>
</protein>
<evidence type="ECO:0000313" key="2">
    <source>
        <dbReference type="EMBL" id="MBC3767604.1"/>
    </source>
</evidence>
<feature type="domain" description="HDOD" evidence="1">
    <location>
        <begin position="95"/>
        <end position="301"/>
    </location>
</feature>
<dbReference type="EMBL" id="JACNEP010000021">
    <property type="protein sequence ID" value="MBC3767604.1"/>
    <property type="molecule type" value="Genomic_DNA"/>
</dbReference>
<comment type="caution">
    <text evidence="2">The sequence shown here is derived from an EMBL/GenBank/DDBJ whole genome shotgun (WGS) entry which is preliminary data.</text>
</comment>
<dbReference type="SUPFAM" id="SSF109604">
    <property type="entry name" value="HD-domain/PDEase-like"/>
    <property type="match status" value="1"/>
</dbReference>
<proteinExistence type="predicted"/>
<dbReference type="PANTHER" id="PTHR33525">
    <property type="match status" value="1"/>
</dbReference>
<dbReference type="Pfam" id="PF08668">
    <property type="entry name" value="HDOD"/>
    <property type="match status" value="1"/>
</dbReference>
<dbReference type="InterPro" id="IPR052340">
    <property type="entry name" value="RNase_Y/CdgJ"/>
</dbReference>
<sequence length="385" mass="43988">MTTAIITDINTRIHTLMMDLGQAKDIVGTSPDISPATNEAARELLRVEKLAVRDRQLNDKSWQTTKQTILTQLHHEILARFKQELEDTDTLYSKVLGINESMPDALDILNVRASSIGRIEPVIATMPWLVKDLIKMVNMPKYRRFDKRGKGIAVDNLRMALSFIGIENLKMVVPSMAMRRWLPQITDPYPSIKSRLWANSIGTAICCRKLAQLKGQDEGMLFTLGMLHNIGYIAVIRLYFRLFDQVLQEALKEAQDGQLKSEYDALRELQPDADFLRDLMMQYGAALSVKIIERMDMRRVYINHAMSEFAKDMPMTKMTPMAKILTQSVAYTRFRLLRDSKLITTDEAKQYLQHFHMPKGSLAILKSTNLGKLDLSMTTNTSDEN</sequence>
<evidence type="ECO:0000259" key="1">
    <source>
        <dbReference type="PROSITE" id="PS51833"/>
    </source>
</evidence>
<dbReference type="InterPro" id="IPR013976">
    <property type="entry name" value="HDOD"/>
</dbReference>
<dbReference type="Gene3D" id="1.10.3210.10">
    <property type="entry name" value="Hypothetical protein af1432"/>
    <property type="match status" value="1"/>
</dbReference>
<dbReference type="RefSeq" id="WP_186508229.1">
    <property type="nucleotide sequence ID" value="NZ_JACNEP010000021.1"/>
</dbReference>
<organism evidence="2 3">
    <name type="scientific">Neptunicella marina</name>
    <dbReference type="NCBI Taxonomy" id="2125989"/>
    <lineage>
        <taxon>Bacteria</taxon>
        <taxon>Pseudomonadati</taxon>
        <taxon>Pseudomonadota</taxon>
        <taxon>Gammaproteobacteria</taxon>
        <taxon>Alteromonadales</taxon>
        <taxon>Alteromonadaceae</taxon>
        <taxon>Neptunicella</taxon>
    </lineage>
</organism>
<gene>
    <name evidence="2" type="ORF">H8B19_17120</name>
</gene>